<organism evidence="10 11">
    <name type="scientific">Pseudaeromonas sharmana</name>
    <dbReference type="NCBI Taxonomy" id="328412"/>
    <lineage>
        <taxon>Bacteria</taxon>
        <taxon>Pseudomonadati</taxon>
        <taxon>Pseudomonadota</taxon>
        <taxon>Gammaproteobacteria</taxon>
        <taxon>Aeromonadales</taxon>
        <taxon>Aeromonadaceae</taxon>
        <taxon>Pseudaeromonas</taxon>
    </lineage>
</organism>
<accession>A0ABV8CK54</accession>
<dbReference type="InterPro" id="IPR025405">
    <property type="entry name" value="DUF4131"/>
</dbReference>
<evidence type="ECO:0000313" key="10">
    <source>
        <dbReference type="EMBL" id="MFC3912373.1"/>
    </source>
</evidence>
<evidence type="ECO:0000256" key="1">
    <source>
        <dbReference type="ARBA" id="ARBA00004651"/>
    </source>
</evidence>
<dbReference type="InterPro" id="IPR004797">
    <property type="entry name" value="Competence_ComEC/Rec2"/>
</dbReference>
<keyword evidence="2" id="KW-1003">Cell membrane</keyword>
<proteinExistence type="predicted"/>
<dbReference type="PANTHER" id="PTHR30619">
    <property type="entry name" value="DNA INTERNALIZATION/COMPETENCE PROTEIN COMEC/REC2"/>
    <property type="match status" value="1"/>
</dbReference>
<comment type="subcellular location">
    <subcellularLocation>
        <location evidence="1">Cell membrane</location>
        <topology evidence="1">Multi-pass membrane protein</topology>
    </subcellularLocation>
</comment>
<dbReference type="Pfam" id="PF00753">
    <property type="entry name" value="Lactamase_B"/>
    <property type="match status" value="1"/>
</dbReference>
<gene>
    <name evidence="10" type="ORF">ACFOSS_02695</name>
</gene>
<comment type="caution">
    <text evidence="10">The sequence shown here is derived from an EMBL/GenBank/DDBJ whole genome shotgun (WGS) entry which is preliminary data.</text>
</comment>
<feature type="transmembrane region" description="Helical" evidence="6">
    <location>
        <begin position="243"/>
        <end position="262"/>
    </location>
</feature>
<dbReference type="PANTHER" id="PTHR30619:SF1">
    <property type="entry name" value="RECOMBINATION PROTEIN 2"/>
    <property type="match status" value="1"/>
</dbReference>
<dbReference type="Proteomes" id="UP001595692">
    <property type="component" value="Unassembled WGS sequence"/>
</dbReference>
<evidence type="ECO:0000259" key="7">
    <source>
        <dbReference type="Pfam" id="PF00753"/>
    </source>
</evidence>
<evidence type="ECO:0000256" key="2">
    <source>
        <dbReference type="ARBA" id="ARBA00022475"/>
    </source>
</evidence>
<dbReference type="Gene3D" id="3.60.15.10">
    <property type="entry name" value="Ribonuclease Z/Hydroxyacylglutathione hydrolase-like"/>
    <property type="match status" value="1"/>
</dbReference>
<feature type="domain" description="ComEC/Rec2-related protein" evidence="8">
    <location>
        <begin position="185"/>
        <end position="439"/>
    </location>
</feature>
<evidence type="ECO:0000256" key="4">
    <source>
        <dbReference type="ARBA" id="ARBA00022989"/>
    </source>
</evidence>
<feature type="transmembrane region" description="Helical" evidence="6">
    <location>
        <begin position="392"/>
        <end position="413"/>
    </location>
</feature>
<feature type="domain" description="Metallo-beta-lactamase" evidence="7">
    <location>
        <begin position="475"/>
        <end position="645"/>
    </location>
</feature>
<protein>
    <submittedName>
        <fullName evidence="10">DNA internalization-related competence protein ComEC/Rec2</fullName>
    </submittedName>
</protein>
<dbReference type="EMBL" id="JBHSAF010000001">
    <property type="protein sequence ID" value="MFC3912373.1"/>
    <property type="molecule type" value="Genomic_DNA"/>
</dbReference>
<evidence type="ECO:0000313" key="11">
    <source>
        <dbReference type="Proteomes" id="UP001595692"/>
    </source>
</evidence>
<keyword evidence="11" id="KW-1185">Reference proteome</keyword>
<sequence length="722" mass="80575">MLPGLWWLLPLLCLSIPLLCMRRLGLAGLLLGASAMLLFFNLQLSWLAILPSKASEHTIAGQVVEFEQSEYGPRILFRLRQLDEQHLWPAPLLRLYLSPSLSLTRWFAGQEIQGRARLKPLHAVANPAGFDRERWMLGQGITATGTVQLAQLSSPHAGPHWRDRWVATAEPLLAKLEQGAVLNALVFGEQHAISSATWQAFRYGGIVHLVAISGMHIALAAALGWGLGRLLAIPLSATVLSRWLPPACALGLSGFYVLLSGASLPTQRAFYMLCLWLGLRLLACRWSHWRIWWSTLALMLLGSGWSLFNSGFWLSFLAVALLLMLSLWWRRPGLWRLQLGMLYGLLPLQIALFDGQGLLALPINLLAIPFFTLLLIPLSFFSALWVPVWPTLAYAGFWLCDQLLSPAISGLVWLTSRFDGWFVLSARQQQHLWLGWALPIVWFFPGGRSLVCCLLFAQLCLFIQPAPGWQLHVLDVGQGLSVLIQQGTRGIVYDVGDRFPGGQSLAESVVSPMLQYQGIRQLDYLIISHDDRDHAGKWRWLEQQWPVHHLVSSAALHRAQRTCLAGVKERWGELTLSWLWPLTVVTGKENAHSCVLLITDGRFSVLLTGDLPARQESELIRRGQSPVTVLLSAHHGSASSSSLAWVQATRPQWVVHSAGYANRWGFPRAEVVARFNSVSSSQMTTADTGAISFTFGDESVAVTAWREQGPWYHRIEAWLGRD</sequence>
<feature type="transmembrane region" description="Helical" evidence="6">
    <location>
        <begin position="365"/>
        <end position="385"/>
    </location>
</feature>
<dbReference type="InterPro" id="IPR052159">
    <property type="entry name" value="Competence_DNA_uptake"/>
</dbReference>
<dbReference type="NCBIfam" id="TIGR00360">
    <property type="entry name" value="ComEC_N-term"/>
    <property type="match status" value="1"/>
</dbReference>
<keyword evidence="3 6" id="KW-0812">Transmembrane</keyword>
<dbReference type="CDD" id="cd07731">
    <property type="entry name" value="ComA-like_MBL-fold"/>
    <property type="match status" value="1"/>
</dbReference>
<dbReference type="InterPro" id="IPR004477">
    <property type="entry name" value="ComEC_N"/>
</dbReference>
<feature type="transmembrane region" description="Helical" evidence="6">
    <location>
        <begin position="308"/>
        <end position="329"/>
    </location>
</feature>
<feature type="transmembrane region" description="Helical" evidence="6">
    <location>
        <begin position="341"/>
        <end position="359"/>
    </location>
</feature>
<dbReference type="InterPro" id="IPR035681">
    <property type="entry name" value="ComA-like_MBL"/>
</dbReference>
<keyword evidence="5 6" id="KW-0472">Membrane</keyword>
<evidence type="ECO:0000259" key="9">
    <source>
        <dbReference type="Pfam" id="PF13567"/>
    </source>
</evidence>
<reference evidence="11" key="1">
    <citation type="journal article" date="2019" name="Int. J. Syst. Evol. Microbiol.">
        <title>The Global Catalogue of Microorganisms (GCM) 10K type strain sequencing project: providing services to taxonomists for standard genome sequencing and annotation.</title>
        <authorList>
            <consortium name="The Broad Institute Genomics Platform"/>
            <consortium name="The Broad Institute Genome Sequencing Center for Infectious Disease"/>
            <person name="Wu L."/>
            <person name="Ma J."/>
        </authorList>
    </citation>
    <scope>NUCLEOTIDE SEQUENCE [LARGE SCALE GENOMIC DNA]</scope>
    <source>
        <strain evidence="11">CCUG 54939</strain>
    </source>
</reference>
<feature type="transmembrane region" description="Helical" evidence="6">
    <location>
        <begin position="30"/>
        <end position="50"/>
    </location>
</feature>
<dbReference type="Pfam" id="PF03772">
    <property type="entry name" value="Competence"/>
    <property type="match status" value="1"/>
</dbReference>
<evidence type="ECO:0000256" key="5">
    <source>
        <dbReference type="ARBA" id="ARBA00023136"/>
    </source>
</evidence>
<evidence type="ECO:0000256" key="6">
    <source>
        <dbReference type="SAM" id="Phobius"/>
    </source>
</evidence>
<dbReference type="InterPro" id="IPR036866">
    <property type="entry name" value="RibonucZ/Hydroxyglut_hydro"/>
</dbReference>
<feature type="transmembrane region" description="Helical" evidence="6">
    <location>
        <begin position="200"/>
        <end position="223"/>
    </location>
</feature>
<evidence type="ECO:0000256" key="3">
    <source>
        <dbReference type="ARBA" id="ARBA00022692"/>
    </source>
</evidence>
<dbReference type="Pfam" id="PF13567">
    <property type="entry name" value="DUF4131"/>
    <property type="match status" value="1"/>
</dbReference>
<evidence type="ECO:0000259" key="8">
    <source>
        <dbReference type="Pfam" id="PF03772"/>
    </source>
</evidence>
<dbReference type="InterPro" id="IPR001279">
    <property type="entry name" value="Metallo-B-lactamas"/>
</dbReference>
<keyword evidence="4 6" id="KW-1133">Transmembrane helix</keyword>
<dbReference type="NCBIfam" id="TIGR00361">
    <property type="entry name" value="ComEC_Rec2"/>
    <property type="match status" value="1"/>
</dbReference>
<name>A0ABV8CK54_9GAMM</name>
<dbReference type="SUPFAM" id="SSF56281">
    <property type="entry name" value="Metallo-hydrolase/oxidoreductase"/>
    <property type="match status" value="1"/>
</dbReference>
<feature type="domain" description="DUF4131" evidence="9">
    <location>
        <begin position="2"/>
        <end position="149"/>
    </location>
</feature>